<organism evidence="2 3">
    <name type="scientific">Neolewinella litorea</name>
    <dbReference type="NCBI Taxonomy" id="2562452"/>
    <lineage>
        <taxon>Bacteria</taxon>
        <taxon>Pseudomonadati</taxon>
        <taxon>Bacteroidota</taxon>
        <taxon>Saprospiria</taxon>
        <taxon>Saprospirales</taxon>
        <taxon>Lewinellaceae</taxon>
        <taxon>Neolewinella</taxon>
    </lineage>
</organism>
<feature type="transmembrane region" description="Helical" evidence="1">
    <location>
        <begin position="80"/>
        <end position="101"/>
    </location>
</feature>
<proteinExistence type="predicted"/>
<dbReference type="Proteomes" id="UP000308528">
    <property type="component" value="Unassembled WGS sequence"/>
</dbReference>
<name>A0A4S4NQA7_9BACT</name>
<accession>A0A4S4NQA7</accession>
<reference evidence="2 3" key="1">
    <citation type="submission" date="2019-04" db="EMBL/GenBank/DDBJ databases">
        <title>Lewinella litorea sp. nov., isolated from a marine sand.</title>
        <authorList>
            <person name="Yoon J.-H."/>
        </authorList>
    </citation>
    <scope>NUCLEOTIDE SEQUENCE [LARGE SCALE GENOMIC DNA]</scope>
    <source>
        <strain evidence="2 3">HSMS-39</strain>
    </source>
</reference>
<sequence length="506" mass="57589">MPYSEQQIRGLAINFLRFHYKLRPRYGGSGTHIVDKPHYYQGVLIDARLAYQRPDRTFFTATVEATSLDRREEILYRVNYWRIGIHAFVLSCVLAAAFVWLGGGARVPERNLYMLFGSPQVYAVLLLSFTALVLAVGALLSRMKAYRYIYAVDQFKHFYADAQWVAYDSEIFAADTWRTRRQYRELERQCVKYGFGMLAVEADKVVRNVMSPSRVDQFGGDRIRLPRWLARAETTPPPPQLPPAPPGTIDPLALAPPAQALVPARPGRPALLRQPRRRMLLLRARLRRLYRSFFPDELRRRPGYYKLGWWVFIVGIPAVGMLGWGLYWHAIYNPLAVEGGRYAEPDLDNLESASAPAPPLELEPGEYRHVLDSVPAADPTVNVPEEALVATDRIEDLGLLRRYQLDERGGAVVEYDCLPLYERDGPVFLLLFGRYESFEAARSWALELNRLYGSAVTVAASDCVEPEGEGYLLYLDQPTTDEGTANYIARSFIRESGLEVEIIEID</sequence>
<keyword evidence="1" id="KW-1133">Transmembrane helix</keyword>
<dbReference type="OrthoDB" id="1490724at2"/>
<comment type="caution">
    <text evidence="2">The sequence shown here is derived from an EMBL/GenBank/DDBJ whole genome shotgun (WGS) entry which is preliminary data.</text>
</comment>
<dbReference type="RefSeq" id="WP_136457921.1">
    <property type="nucleotide sequence ID" value="NZ_SRSF01000002.1"/>
</dbReference>
<protein>
    <submittedName>
        <fullName evidence="2">Uncharacterized protein</fullName>
    </submittedName>
</protein>
<keyword evidence="3" id="KW-1185">Reference proteome</keyword>
<feature type="transmembrane region" description="Helical" evidence="1">
    <location>
        <begin position="121"/>
        <end position="140"/>
    </location>
</feature>
<evidence type="ECO:0000313" key="2">
    <source>
        <dbReference type="EMBL" id="THH40551.1"/>
    </source>
</evidence>
<dbReference type="AlphaFoldDB" id="A0A4S4NQA7"/>
<dbReference type="EMBL" id="SRSF01000002">
    <property type="protein sequence ID" value="THH40551.1"/>
    <property type="molecule type" value="Genomic_DNA"/>
</dbReference>
<feature type="transmembrane region" description="Helical" evidence="1">
    <location>
        <begin position="307"/>
        <end position="328"/>
    </location>
</feature>
<keyword evidence="1" id="KW-0812">Transmembrane</keyword>
<evidence type="ECO:0000256" key="1">
    <source>
        <dbReference type="SAM" id="Phobius"/>
    </source>
</evidence>
<evidence type="ECO:0000313" key="3">
    <source>
        <dbReference type="Proteomes" id="UP000308528"/>
    </source>
</evidence>
<keyword evidence="1" id="KW-0472">Membrane</keyword>
<gene>
    <name evidence="2" type="ORF">E4021_07395</name>
</gene>